<dbReference type="Proteomes" id="UP000298030">
    <property type="component" value="Unassembled WGS sequence"/>
</dbReference>
<evidence type="ECO:0000256" key="1">
    <source>
        <dbReference type="ARBA" id="ARBA00010702"/>
    </source>
</evidence>
<dbReference type="GO" id="GO:0046872">
    <property type="term" value="F:metal ion binding"/>
    <property type="evidence" value="ECO:0007669"/>
    <property type="project" value="UniProtKB-KW"/>
</dbReference>
<keyword evidence="12" id="KW-0479">Metal-binding</keyword>
<evidence type="ECO:0000313" key="13">
    <source>
        <dbReference type="EMBL" id="TEB26577.1"/>
    </source>
</evidence>
<evidence type="ECO:0000256" key="7">
    <source>
        <dbReference type="ARBA" id="ARBA00042722"/>
    </source>
</evidence>
<evidence type="ECO:0000256" key="3">
    <source>
        <dbReference type="ARBA" id="ARBA00022801"/>
    </source>
</evidence>
<proteinExistence type="inferred from homology"/>
<evidence type="ECO:0000256" key="5">
    <source>
        <dbReference type="ARBA" id="ARBA00042398"/>
    </source>
</evidence>
<feature type="binding site" evidence="12">
    <location>
        <position position="84"/>
    </location>
    <ligand>
        <name>Mg(2+)</name>
        <dbReference type="ChEBI" id="CHEBI:18420"/>
        <label>1</label>
    </ligand>
</feature>
<keyword evidence="14" id="KW-1185">Reference proteome</keyword>
<evidence type="ECO:0000256" key="10">
    <source>
        <dbReference type="ARBA" id="ARBA00043193"/>
    </source>
</evidence>
<comment type="caution">
    <text evidence="13">The sequence shown here is derived from an EMBL/GenBank/DDBJ whole genome shotgun (WGS) entry which is preliminary data.</text>
</comment>
<dbReference type="STRING" id="71717.A0A4Y7SXJ5"/>
<dbReference type="InterPro" id="IPR005502">
    <property type="entry name" value="Ribosyl_crysJ1"/>
</dbReference>
<dbReference type="GO" id="GO:0004649">
    <property type="term" value="F:poly(ADP-ribose) glycohydrolase activity"/>
    <property type="evidence" value="ECO:0007669"/>
    <property type="project" value="UniProtKB-EC"/>
</dbReference>
<evidence type="ECO:0000256" key="12">
    <source>
        <dbReference type="PIRSR" id="PIRSR605502-1"/>
    </source>
</evidence>
<dbReference type="InterPro" id="IPR050792">
    <property type="entry name" value="ADP-ribosylglycohydrolase"/>
</dbReference>
<feature type="binding site" evidence="12">
    <location>
        <position position="85"/>
    </location>
    <ligand>
        <name>Mg(2+)</name>
        <dbReference type="ChEBI" id="CHEBI:18420"/>
        <label>1</label>
    </ligand>
</feature>
<dbReference type="SUPFAM" id="SSF101478">
    <property type="entry name" value="ADP-ribosylglycohydrolase"/>
    <property type="match status" value="1"/>
</dbReference>
<evidence type="ECO:0000256" key="2">
    <source>
        <dbReference type="ARBA" id="ARBA00012255"/>
    </source>
</evidence>
<evidence type="ECO:0000256" key="11">
    <source>
        <dbReference type="ARBA" id="ARBA00049015"/>
    </source>
</evidence>
<evidence type="ECO:0000256" key="9">
    <source>
        <dbReference type="ARBA" id="ARBA00043187"/>
    </source>
</evidence>
<dbReference type="PANTHER" id="PTHR16222">
    <property type="entry name" value="ADP-RIBOSYLGLYCOHYDROLASE"/>
    <property type="match status" value="1"/>
</dbReference>
<evidence type="ECO:0000256" key="6">
    <source>
        <dbReference type="ARBA" id="ARBA00042471"/>
    </source>
</evidence>
<evidence type="ECO:0000313" key="14">
    <source>
        <dbReference type="Proteomes" id="UP000298030"/>
    </source>
</evidence>
<dbReference type="InterPro" id="IPR036705">
    <property type="entry name" value="Ribosyl_crysJ1_sf"/>
</dbReference>
<keyword evidence="3 13" id="KW-0378">Hydrolase</keyword>
<comment type="catalytic activity">
    <reaction evidence="11">
        <text>alpha-NAD(+) + H2O = ADP-D-ribose + nicotinamide + H(+)</text>
        <dbReference type="Rhea" id="RHEA:68792"/>
        <dbReference type="ChEBI" id="CHEBI:15377"/>
        <dbReference type="ChEBI" id="CHEBI:15378"/>
        <dbReference type="ChEBI" id="CHEBI:17154"/>
        <dbReference type="ChEBI" id="CHEBI:57967"/>
        <dbReference type="ChEBI" id="CHEBI:77017"/>
    </reaction>
</comment>
<comment type="cofactor">
    <cofactor evidence="12">
        <name>Mg(2+)</name>
        <dbReference type="ChEBI" id="CHEBI:18420"/>
    </cofactor>
    <text evidence="12">Binds 2 magnesium ions per subunit.</text>
</comment>
<dbReference type="Pfam" id="PF03747">
    <property type="entry name" value="ADP_ribosyl_GH"/>
    <property type="match status" value="1"/>
</dbReference>
<evidence type="ECO:0000256" key="4">
    <source>
        <dbReference type="ARBA" id="ARBA00041057"/>
    </source>
</evidence>
<evidence type="ECO:0000256" key="8">
    <source>
        <dbReference type="ARBA" id="ARBA00042850"/>
    </source>
</evidence>
<gene>
    <name evidence="13" type="ORF">FA13DRAFT_1021503</name>
</gene>
<dbReference type="Gene3D" id="1.10.4080.10">
    <property type="entry name" value="ADP-ribosylation/Crystallin J1"/>
    <property type="match status" value="1"/>
</dbReference>
<dbReference type="EMBL" id="QPFP01000047">
    <property type="protein sequence ID" value="TEB26577.1"/>
    <property type="molecule type" value="Genomic_DNA"/>
</dbReference>
<dbReference type="AlphaFoldDB" id="A0A4Y7SXJ5"/>
<keyword evidence="12" id="KW-0460">Magnesium</keyword>
<reference evidence="13 14" key="1">
    <citation type="journal article" date="2019" name="Nat. Ecol. Evol.">
        <title>Megaphylogeny resolves global patterns of mushroom evolution.</title>
        <authorList>
            <person name="Varga T."/>
            <person name="Krizsan K."/>
            <person name="Foldi C."/>
            <person name="Dima B."/>
            <person name="Sanchez-Garcia M."/>
            <person name="Sanchez-Ramirez S."/>
            <person name="Szollosi G.J."/>
            <person name="Szarkandi J.G."/>
            <person name="Papp V."/>
            <person name="Albert L."/>
            <person name="Andreopoulos W."/>
            <person name="Angelini C."/>
            <person name="Antonin V."/>
            <person name="Barry K.W."/>
            <person name="Bougher N.L."/>
            <person name="Buchanan P."/>
            <person name="Buyck B."/>
            <person name="Bense V."/>
            <person name="Catcheside P."/>
            <person name="Chovatia M."/>
            <person name="Cooper J."/>
            <person name="Damon W."/>
            <person name="Desjardin D."/>
            <person name="Finy P."/>
            <person name="Geml J."/>
            <person name="Haridas S."/>
            <person name="Hughes K."/>
            <person name="Justo A."/>
            <person name="Karasinski D."/>
            <person name="Kautmanova I."/>
            <person name="Kiss B."/>
            <person name="Kocsube S."/>
            <person name="Kotiranta H."/>
            <person name="LaButti K.M."/>
            <person name="Lechner B.E."/>
            <person name="Liimatainen K."/>
            <person name="Lipzen A."/>
            <person name="Lukacs Z."/>
            <person name="Mihaltcheva S."/>
            <person name="Morgado L.N."/>
            <person name="Niskanen T."/>
            <person name="Noordeloos M.E."/>
            <person name="Ohm R.A."/>
            <person name="Ortiz-Santana B."/>
            <person name="Ovrebo C."/>
            <person name="Racz N."/>
            <person name="Riley R."/>
            <person name="Savchenko A."/>
            <person name="Shiryaev A."/>
            <person name="Soop K."/>
            <person name="Spirin V."/>
            <person name="Szebenyi C."/>
            <person name="Tomsovsky M."/>
            <person name="Tulloss R.E."/>
            <person name="Uehling J."/>
            <person name="Grigoriev I.V."/>
            <person name="Vagvolgyi C."/>
            <person name="Papp T."/>
            <person name="Martin F.M."/>
            <person name="Miettinen O."/>
            <person name="Hibbett D.S."/>
            <person name="Nagy L.G."/>
        </authorList>
    </citation>
    <scope>NUCLEOTIDE SEQUENCE [LARGE SCALE GENOMIC DNA]</scope>
    <source>
        <strain evidence="13 14">FP101781</strain>
    </source>
</reference>
<feature type="binding site" evidence="12">
    <location>
        <position position="83"/>
    </location>
    <ligand>
        <name>Mg(2+)</name>
        <dbReference type="ChEBI" id="CHEBI:18420"/>
        <label>1</label>
    </ligand>
</feature>
<dbReference type="OrthoDB" id="2021138at2759"/>
<name>A0A4Y7SXJ5_COPMI</name>
<organism evidence="13 14">
    <name type="scientific">Coprinellus micaceus</name>
    <name type="common">Glistening ink-cap mushroom</name>
    <name type="synonym">Coprinus micaceus</name>
    <dbReference type="NCBI Taxonomy" id="71717"/>
    <lineage>
        <taxon>Eukaryota</taxon>
        <taxon>Fungi</taxon>
        <taxon>Dikarya</taxon>
        <taxon>Basidiomycota</taxon>
        <taxon>Agaricomycotina</taxon>
        <taxon>Agaricomycetes</taxon>
        <taxon>Agaricomycetidae</taxon>
        <taxon>Agaricales</taxon>
        <taxon>Agaricineae</taxon>
        <taxon>Psathyrellaceae</taxon>
        <taxon>Coprinellus</taxon>
    </lineage>
</organism>
<dbReference type="PANTHER" id="PTHR16222:SF24">
    <property type="entry name" value="ADP-RIBOSYLHYDROLASE ARH3"/>
    <property type="match status" value="1"/>
</dbReference>
<sequence>MNPNDPAGGSTFRPDALAPLVDQPVVHSTSSDKIRLSILATALVDALGGPVEFHKRGTFPFTTSFIPNTNFSRYGVLAPGTWTDDSSMALCLARSIARYGFDEGRQLEAYWKWFAEGEMSAIGKCFDIGGTTFTALDLYDQEKGRGQPTPAILQHLRDALSAPRNGGNGSLMRVLPVGLAYWRDVENAKVYAKRSSETTHPAPLPTETCEVWTAIIATIMQNAVVPEGSGEAPTASAQRYSKLDLLDFISKYPYNNEDLHKHLTVPVSAPPPQFIHDADKYTQEVYYWHHHPILRLISKTASQQSNRQKPHYTARQRFAFYSGMEDSE</sequence>
<accession>A0A4Y7SXJ5</accession>
<comment type="similarity">
    <text evidence="1">Belongs to the ADP-ribosylglycohydrolase family.</text>
</comment>
<protein>
    <recommendedName>
        <fullName evidence="4">ADP-ribosylhydrolase ARH3</fullName>
        <ecNumber evidence="2">3.2.1.143</ecNumber>
    </recommendedName>
    <alternativeName>
        <fullName evidence="5">ADP-ribose glycohydrolase ARH3</fullName>
    </alternativeName>
    <alternativeName>
        <fullName evidence="6">ADP-ribosylhydrolase 3</fullName>
    </alternativeName>
    <alternativeName>
        <fullName evidence="9">O-acetyl-ADP-ribose deacetylase ARH3</fullName>
    </alternativeName>
    <alternativeName>
        <fullName evidence="10">Poly(ADP-ribose) glycohydrolase ARH3</fullName>
    </alternativeName>
    <alternativeName>
        <fullName evidence="8">[Protein ADP-ribosylarginine] hydrolase-like protein 2</fullName>
    </alternativeName>
    <alternativeName>
        <fullName evidence="7">[Protein ADP-ribosylserine] hydrolase</fullName>
    </alternativeName>
</protein>
<dbReference type="EC" id="3.2.1.143" evidence="2"/>